<accession>A0A512L5B5</accession>
<dbReference type="EMBL" id="BKAD01000007">
    <property type="protein sequence ID" value="GEP29673.1"/>
    <property type="molecule type" value="Genomic_DNA"/>
</dbReference>
<keyword evidence="3" id="KW-1185">Reference proteome</keyword>
<comment type="caution">
    <text evidence="2">The sequence shown here is derived from an EMBL/GenBank/DDBJ whole genome shotgun (WGS) entry which is preliminary data.</text>
</comment>
<feature type="signal peptide" evidence="1">
    <location>
        <begin position="1"/>
        <end position="23"/>
    </location>
</feature>
<evidence type="ECO:0008006" key="4">
    <source>
        <dbReference type="Google" id="ProtNLM"/>
    </source>
</evidence>
<evidence type="ECO:0000313" key="3">
    <source>
        <dbReference type="Proteomes" id="UP000321337"/>
    </source>
</evidence>
<reference evidence="2 3" key="1">
    <citation type="submission" date="2019-07" db="EMBL/GenBank/DDBJ databases">
        <title>Whole genome shotgun sequence of Thiobacillus plumbophilus NBRC 107929.</title>
        <authorList>
            <person name="Hosoyama A."/>
            <person name="Uohara A."/>
            <person name="Ohji S."/>
            <person name="Ichikawa N."/>
        </authorList>
    </citation>
    <scope>NUCLEOTIDE SEQUENCE [LARGE SCALE GENOMIC DNA]</scope>
    <source>
        <strain evidence="2 3">NBRC 107929</strain>
    </source>
</reference>
<name>A0A512L5B5_9PROT</name>
<dbReference type="OrthoDB" id="9179880at2"/>
<dbReference type="AlphaFoldDB" id="A0A512L5B5"/>
<sequence length="281" mass="30594">MNPTRRQLCALILCCSLPLGAHAATTPLVIGLFPNLSPQRQFRLYQLLADYLQQRLARPVQLYTAKTPRAFIEATQRGSFDIVLTPPHLAWLAEHEAGYRPLATYASSIRGLLVVAASSGLHTAAELRGRDIAIPDPLAFVTILGVAYLQEAGLRRDIDYRFLNRGTHNNAALAVINGEVPAAIINVLFFNQLPEAARGKLRIIGATTAVKSFFFMANSRLSPATAGAVQDALLSFGATPQGRLFLDHNHFGRILPANSHSLAAMARYGAETQRLMKESSP</sequence>
<feature type="chain" id="PRO_5022188695" description="ABC transporter substrate-binding protein" evidence="1">
    <location>
        <begin position="24"/>
        <end position="281"/>
    </location>
</feature>
<protein>
    <recommendedName>
        <fullName evidence="4">ABC transporter substrate-binding protein</fullName>
    </recommendedName>
</protein>
<dbReference type="SUPFAM" id="SSF53850">
    <property type="entry name" value="Periplasmic binding protein-like II"/>
    <property type="match status" value="1"/>
</dbReference>
<dbReference type="PANTHER" id="PTHR35841">
    <property type="entry name" value="PHOSPHONATES-BINDING PERIPLASMIC PROTEIN"/>
    <property type="match status" value="1"/>
</dbReference>
<gene>
    <name evidence="2" type="ORF">TPL01_08110</name>
</gene>
<dbReference type="Pfam" id="PF12974">
    <property type="entry name" value="Phosphonate-bd"/>
    <property type="match status" value="1"/>
</dbReference>
<keyword evidence="1" id="KW-0732">Signal</keyword>
<dbReference type="Proteomes" id="UP000321337">
    <property type="component" value="Unassembled WGS sequence"/>
</dbReference>
<dbReference type="PANTHER" id="PTHR35841:SF1">
    <property type="entry name" value="PHOSPHONATES-BINDING PERIPLASMIC PROTEIN"/>
    <property type="match status" value="1"/>
</dbReference>
<evidence type="ECO:0000313" key="2">
    <source>
        <dbReference type="EMBL" id="GEP29673.1"/>
    </source>
</evidence>
<dbReference type="Gene3D" id="3.40.190.10">
    <property type="entry name" value="Periplasmic binding protein-like II"/>
    <property type="match status" value="2"/>
</dbReference>
<evidence type="ECO:0000256" key="1">
    <source>
        <dbReference type="SAM" id="SignalP"/>
    </source>
</evidence>
<organism evidence="2 3">
    <name type="scientific">Sulfuriferula plumbiphila</name>
    <dbReference type="NCBI Taxonomy" id="171865"/>
    <lineage>
        <taxon>Bacteria</taxon>
        <taxon>Pseudomonadati</taxon>
        <taxon>Pseudomonadota</taxon>
        <taxon>Betaproteobacteria</taxon>
        <taxon>Nitrosomonadales</taxon>
        <taxon>Sulfuricellaceae</taxon>
        <taxon>Sulfuriferula</taxon>
    </lineage>
</organism>
<proteinExistence type="predicted"/>
<dbReference type="RefSeq" id="WP_147071016.1">
    <property type="nucleotide sequence ID" value="NZ_AP021884.1"/>
</dbReference>